<name>A0A1V6PMW4_PENDC</name>
<dbReference type="OrthoDB" id="9978460at2759"/>
<organism evidence="2 3">
    <name type="scientific">Penicillium decumbens</name>
    <dbReference type="NCBI Taxonomy" id="69771"/>
    <lineage>
        <taxon>Eukaryota</taxon>
        <taxon>Fungi</taxon>
        <taxon>Dikarya</taxon>
        <taxon>Ascomycota</taxon>
        <taxon>Pezizomycotina</taxon>
        <taxon>Eurotiomycetes</taxon>
        <taxon>Eurotiomycetidae</taxon>
        <taxon>Eurotiales</taxon>
        <taxon>Aspergillaceae</taxon>
        <taxon>Penicillium</taxon>
    </lineage>
</organism>
<dbReference type="STRING" id="69771.A0A1V6PMW4"/>
<dbReference type="PANTHER" id="PTHR24068">
    <property type="entry name" value="UBIQUITIN-CONJUGATING ENZYME E2"/>
    <property type="match status" value="1"/>
</dbReference>
<dbReference type="SMART" id="SM00212">
    <property type="entry name" value="UBCc"/>
    <property type="match status" value="1"/>
</dbReference>
<dbReference type="InterPro" id="IPR016135">
    <property type="entry name" value="UBQ-conjugating_enzyme/RWD"/>
</dbReference>
<feature type="domain" description="UBC core" evidence="1">
    <location>
        <begin position="1"/>
        <end position="125"/>
    </location>
</feature>
<comment type="caution">
    <text evidence="2">The sequence shown here is derived from an EMBL/GenBank/DDBJ whole genome shotgun (WGS) entry which is preliminary data.</text>
</comment>
<dbReference type="InterPro" id="IPR000608">
    <property type="entry name" value="UBC"/>
</dbReference>
<protein>
    <recommendedName>
        <fullName evidence="1">UBC core domain-containing protein</fullName>
    </recommendedName>
</protein>
<dbReference type="PROSITE" id="PS50127">
    <property type="entry name" value="UBC_2"/>
    <property type="match status" value="1"/>
</dbReference>
<dbReference type="EMBL" id="MDYL01000001">
    <property type="protein sequence ID" value="OQD78233.1"/>
    <property type="molecule type" value="Genomic_DNA"/>
</dbReference>
<keyword evidence="3" id="KW-1185">Reference proteome</keyword>
<evidence type="ECO:0000259" key="1">
    <source>
        <dbReference type="PROSITE" id="PS50127"/>
    </source>
</evidence>
<accession>A0A1V6PMW4</accession>
<proteinExistence type="predicted"/>
<gene>
    <name evidence="2" type="ORF">PENDEC_c001G06406</name>
</gene>
<dbReference type="AlphaFoldDB" id="A0A1V6PMW4"/>
<evidence type="ECO:0000313" key="3">
    <source>
        <dbReference type="Proteomes" id="UP000191522"/>
    </source>
</evidence>
<dbReference type="Proteomes" id="UP000191522">
    <property type="component" value="Unassembled WGS sequence"/>
</dbReference>
<sequence>MAYKEYKLTVIQFRWRAVMQGPAQTPYEGRKLELSVHFPEAYPFDAPKVTFTSRVYHLNVDANGKIRLKTLQDKWAPNMNMHESLLSIYKLLIEPNPDYPADPEVFQLWKNDRDAYNRKAMHTIQ</sequence>
<evidence type="ECO:0000313" key="2">
    <source>
        <dbReference type="EMBL" id="OQD78233.1"/>
    </source>
</evidence>
<dbReference type="Pfam" id="PF00179">
    <property type="entry name" value="UQ_con"/>
    <property type="match status" value="1"/>
</dbReference>
<dbReference type="SUPFAM" id="SSF54495">
    <property type="entry name" value="UBC-like"/>
    <property type="match status" value="1"/>
</dbReference>
<reference evidence="3" key="1">
    <citation type="journal article" date="2017" name="Nat. Microbiol.">
        <title>Global analysis of biosynthetic gene clusters reveals vast potential of secondary metabolite production in Penicillium species.</title>
        <authorList>
            <person name="Nielsen J.C."/>
            <person name="Grijseels S."/>
            <person name="Prigent S."/>
            <person name="Ji B."/>
            <person name="Dainat J."/>
            <person name="Nielsen K.F."/>
            <person name="Frisvad J.C."/>
            <person name="Workman M."/>
            <person name="Nielsen J."/>
        </authorList>
    </citation>
    <scope>NUCLEOTIDE SEQUENCE [LARGE SCALE GENOMIC DNA]</scope>
    <source>
        <strain evidence="3">IBT 11843</strain>
    </source>
</reference>
<dbReference type="Gene3D" id="3.10.110.10">
    <property type="entry name" value="Ubiquitin Conjugating Enzyme"/>
    <property type="match status" value="1"/>
</dbReference>